<proteinExistence type="predicted"/>
<dbReference type="Pfam" id="PF04030">
    <property type="entry name" value="ALO"/>
    <property type="match status" value="1"/>
</dbReference>
<dbReference type="OrthoDB" id="9800184at2"/>
<dbReference type="EMBL" id="CP028271">
    <property type="protein sequence ID" value="QHM73805.1"/>
    <property type="molecule type" value="Genomic_DNA"/>
</dbReference>
<dbReference type="GO" id="GO:0003885">
    <property type="term" value="F:D-arabinono-1,4-lactone oxidase activity"/>
    <property type="evidence" value="ECO:0007669"/>
    <property type="project" value="InterPro"/>
</dbReference>
<accession>A0A6P1Q7M7</accession>
<dbReference type="PANTHER" id="PTHR43762">
    <property type="entry name" value="L-GULONOLACTONE OXIDASE"/>
    <property type="match status" value="1"/>
</dbReference>
<dbReference type="InterPro" id="IPR036318">
    <property type="entry name" value="FAD-bd_PCMH-like_sf"/>
</dbReference>
<dbReference type="GO" id="GO:0071949">
    <property type="term" value="F:FAD binding"/>
    <property type="evidence" value="ECO:0007669"/>
    <property type="project" value="InterPro"/>
</dbReference>
<dbReference type="EC" id="1.1.2.-" evidence="5"/>
<dbReference type="Gene3D" id="3.30.465.10">
    <property type="match status" value="1"/>
</dbReference>
<dbReference type="RefSeq" id="WP_160623374.1">
    <property type="nucleotide sequence ID" value="NZ_CP028271.1"/>
</dbReference>
<dbReference type="InterPro" id="IPR006094">
    <property type="entry name" value="Oxid_FAD_bind_N"/>
</dbReference>
<keyword evidence="3 5" id="KW-0560">Oxidoreductase</keyword>
<organism evidence="5 6">
    <name type="scientific">Mixta intestinalis</name>
    <dbReference type="NCBI Taxonomy" id="1615494"/>
    <lineage>
        <taxon>Bacteria</taxon>
        <taxon>Pseudomonadati</taxon>
        <taxon>Pseudomonadota</taxon>
        <taxon>Gammaproteobacteria</taxon>
        <taxon>Enterobacterales</taxon>
        <taxon>Erwiniaceae</taxon>
        <taxon>Mixta</taxon>
    </lineage>
</organism>
<evidence type="ECO:0000259" key="4">
    <source>
        <dbReference type="PROSITE" id="PS51387"/>
    </source>
</evidence>
<evidence type="ECO:0000313" key="6">
    <source>
        <dbReference type="Proteomes" id="UP000464053"/>
    </source>
</evidence>
<dbReference type="Pfam" id="PF01565">
    <property type="entry name" value="FAD_binding_4"/>
    <property type="match status" value="1"/>
</dbReference>
<dbReference type="PROSITE" id="PS51387">
    <property type="entry name" value="FAD_PCMH"/>
    <property type="match status" value="1"/>
</dbReference>
<dbReference type="KEGG" id="mint:C7M51_04163"/>
<dbReference type="InterPro" id="IPR010031">
    <property type="entry name" value="FAD_lactone_oxidase-like"/>
</dbReference>
<reference evidence="5 6" key="1">
    <citation type="submission" date="2018-03" db="EMBL/GenBank/DDBJ databases">
        <title>Pantoea intestinalis SRCM103226 isolated form the mealworm.</title>
        <authorList>
            <person name="Jeong D.-Y."/>
            <person name="Kim J.W."/>
        </authorList>
    </citation>
    <scope>NUCLEOTIDE SEQUENCE [LARGE SCALE GENOMIC DNA]</scope>
    <source>
        <strain evidence="5 6">SRCM103226</strain>
    </source>
</reference>
<evidence type="ECO:0000256" key="1">
    <source>
        <dbReference type="ARBA" id="ARBA00022630"/>
    </source>
</evidence>
<dbReference type="Gene3D" id="3.30.70.2520">
    <property type="match status" value="1"/>
</dbReference>
<dbReference type="Gene3D" id="3.30.43.10">
    <property type="entry name" value="Uridine Diphospho-n-acetylenolpyruvylglucosamine Reductase, domain 2"/>
    <property type="match status" value="1"/>
</dbReference>
<keyword evidence="2" id="KW-0274">FAD</keyword>
<dbReference type="Proteomes" id="UP000464053">
    <property type="component" value="Chromosome"/>
</dbReference>
<dbReference type="Gene3D" id="1.10.45.10">
    <property type="entry name" value="Vanillyl-alcohol Oxidase, Chain A, domain 4"/>
    <property type="match status" value="1"/>
</dbReference>
<dbReference type="PANTHER" id="PTHR43762:SF1">
    <property type="entry name" value="D-ARABINONO-1,4-LACTONE OXIDASE"/>
    <property type="match status" value="1"/>
</dbReference>
<dbReference type="GO" id="GO:0016020">
    <property type="term" value="C:membrane"/>
    <property type="evidence" value="ECO:0007669"/>
    <property type="project" value="InterPro"/>
</dbReference>
<dbReference type="InterPro" id="IPR016171">
    <property type="entry name" value="Vanillyl_alc_oxidase_C-sub2"/>
</dbReference>
<dbReference type="InterPro" id="IPR016167">
    <property type="entry name" value="FAD-bd_PCMH_sub1"/>
</dbReference>
<dbReference type="InterPro" id="IPR007173">
    <property type="entry name" value="ALO_C"/>
</dbReference>
<gene>
    <name evidence="5" type="ORF">C7M51_04163</name>
</gene>
<feature type="domain" description="FAD-binding PCMH-type" evidence="4">
    <location>
        <begin position="30"/>
        <end position="197"/>
    </location>
</feature>
<dbReference type="InterPro" id="IPR016166">
    <property type="entry name" value="FAD-bd_PCMH"/>
</dbReference>
<dbReference type="SUPFAM" id="SSF56176">
    <property type="entry name" value="FAD-binding/transporter-associated domain-like"/>
    <property type="match status" value="1"/>
</dbReference>
<keyword evidence="1" id="KW-0285">Flavoprotein</keyword>
<keyword evidence="6" id="KW-1185">Reference proteome</keyword>
<dbReference type="SUPFAM" id="SSF55103">
    <property type="entry name" value="FAD-linked oxidases, C-terminal domain"/>
    <property type="match status" value="1"/>
</dbReference>
<evidence type="ECO:0000313" key="5">
    <source>
        <dbReference type="EMBL" id="QHM73805.1"/>
    </source>
</evidence>
<protein>
    <submittedName>
        <fullName evidence="5">L-gulono-1,4-lactone dehydrogenase</fullName>
        <ecNumber evidence="5">1.1.2.-</ecNumber>
    </submittedName>
</protein>
<evidence type="ECO:0000256" key="2">
    <source>
        <dbReference type="ARBA" id="ARBA00022827"/>
    </source>
</evidence>
<dbReference type="PIRSF" id="PIRSF000136">
    <property type="entry name" value="LGO_GLO"/>
    <property type="match status" value="1"/>
</dbReference>
<dbReference type="AlphaFoldDB" id="A0A6P1Q7M7"/>
<sequence length="460" mass="51472">MTTLQPLFPRRQPDANSADSQVLNWAKNATLAQASAVIVPESESQLQAAIARCRGKMRIMGSRMSPGRMLAVTTPDDVLVDLSHLRGLLAVDDHSATFAGGTPMHEVYEILTSMNRMLNASPGVIASQTLAGALSTGTHGQGLQQSSIADEALSIRFIDGTGHLHNMDRSHPWFGAVQLGLGTLGAITAVTLRTRPSTLFTCFKDAASADTLESDLAEWNQAWTLSKSWWFLEENKIHSWNAREANQDERKRWQQNHGDLVTLDETRDEMNQVVDKTLRHMRNDTRIVDENGKPFRTVTRFKDFSDVTGDIYQVFCRGIATPQINIEIGVPLTNAPAAITRIKKWYAETHPHMHYPIILRCTGASDAWLSPAWQQPTCYFGFVVYYAEDGSLSEKGLEFLRAVEPLLASEGGKPHWGKYFDASLYDWPECYPKWHDFQAVRQAFDPRGVFLNDFLAEVMS</sequence>
<dbReference type="InterPro" id="IPR016169">
    <property type="entry name" value="FAD-bd_PCMH_sub2"/>
</dbReference>
<evidence type="ECO:0000256" key="3">
    <source>
        <dbReference type="ARBA" id="ARBA00023002"/>
    </source>
</evidence>
<name>A0A6P1Q7M7_9GAMM</name>
<dbReference type="InterPro" id="IPR016164">
    <property type="entry name" value="FAD-linked_Oxase-like_C"/>
</dbReference>